<sequence>MYNSSDDRLQIESQDSILCEATIAFLTKLWLGNRLKKTYDLTTTQFVFLLPKENFEARFVEEFLRPLLLQTPWSSPCDPKNKLIFISDMQAFVYSLQSPDQENNITLQREGKYLICNIQDIKSKNEIAIELDAVQMVYDKDTVAASGQSIVALGNRPLLEPKTLSPTVTHKFTVAPFLEDLRRLAKFVFLRVFADSSDDIIGDDRLSDYCGDNKHYSKELFQNLVSFIRSFIDSKITIDSSHQIDMNFKDSPIYGKLTKDQQEKLSSITYEEIFKNFDPGSNSISITAAVKEYLQNNFTDEIISSTLISKKHEYWDSLSRHTEYWIYKELVQCYFSKENCVNHSLQIIFGHDSLEDGCVYKAFKMLEISSKLQQPIIKHHSRATSTGSISGVRENLIKDALIDGIKAYGFYVEADITAQVIKFSLNQVVETNEAGREVEKSTLPVSDFIQQLDDMYETICVNIWNMAELGTEGYLSSSDCDYSTEQLEHYTEFKIQLKVLIGDMLTDRQKEIVDLDEKINFLEEGVYCKHGATITHRNIMEIGILPYLKEIAIALAFSLKAKAMFANYKVSCMVITGELLQSWLTRFNTVYADYMWTKLSDELLRQFYARDIRTNFILTKDIILGDRDQRCSPVKRQKYLQISSKDYVLNIRKHHGPARSWRLHQLCRKFQKRKTFPKKAEYYD</sequence>
<accession>A0A168HTT1</accession>
<dbReference type="AlphaFoldDB" id="A0A168HTT1"/>
<comment type="caution">
    <text evidence="1">The sequence shown here is derived from an EMBL/GenBank/DDBJ whole genome shotgun (WGS) entry which is preliminary data.</text>
</comment>
<name>A0A168HTT1_MUCCL</name>
<dbReference type="OrthoDB" id="2282815at2759"/>
<dbReference type="Proteomes" id="UP000077051">
    <property type="component" value="Unassembled WGS sequence"/>
</dbReference>
<proteinExistence type="predicted"/>
<keyword evidence="2" id="KW-1185">Reference proteome</keyword>
<organism evidence="1 2">
    <name type="scientific">Mucor lusitanicus CBS 277.49</name>
    <dbReference type="NCBI Taxonomy" id="747725"/>
    <lineage>
        <taxon>Eukaryota</taxon>
        <taxon>Fungi</taxon>
        <taxon>Fungi incertae sedis</taxon>
        <taxon>Mucoromycota</taxon>
        <taxon>Mucoromycotina</taxon>
        <taxon>Mucoromycetes</taxon>
        <taxon>Mucorales</taxon>
        <taxon>Mucorineae</taxon>
        <taxon>Mucoraceae</taxon>
        <taxon>Mucor</taxon>
    </lineage>
</organism>
<dbReference type="EMBL" id="AMYB01000008">
    <property type="protein sequence ID" value="OAC99175.1"/>
    <property type="molecule type" value="Genomic_DNA"/>
</dbReference>
<dbReference type="VEuPathDB" id="FungiDB:MUCCIDRAFT_166622"/>
<reference evidence="1 2" key="1">
    <citation type="submission" date="2015-06" db="EMBL/GenBank/DDBJ databases">
        <title>Expansion of signal transduction pathways in fungi by whole-genome duplication.</title>
        <authorList>
            <consortium name="DOE Joint Genome Institute"/>
            <person name="Corrochano L.M."/>
            <person name="Kuo A."/>
            <person name="Marcet-Houben M."/>
            <person name="Polaino S."/>
            <person name="Salamov A."/>
            <person name="Villalobos J.M."/>
            <person name="Alvarez M.I."/>
            <person name="Avalos J."/>
            <person name="Benito E.P."/>
            <person name="Benoit I."/>
            <person name="Burger G."/>
            <person name="Camino L.P."/>
            <person name="Canovas D."/>
            <person name="Cerda-Olmedo E."/>
            <person name="Cheng J.-F."/>
            <person name="Dominguez A."/>
            <person name="Elias M."/>
            <person name="Eslava A.P."/>
            <person name="Glaser F."/>
            <person name="Grimwood J."/>
            <person name="Gutierrez G."/>
            <person name="Heitman J."/>
            <person name="Henrissat B."/>
            <person name="Iturriaga E.A."/>
            <person name="Lang B.F."/>
            <person name="Lavin J.L."/>
            <person name="Lee S."/>
            <person name="Li W."/>
            <person name="Lindquist E."/>
            <person name="Lopez-Garcia S."/>
            <person name="Luque E.M."/>
            <person name="Marcos A.T."/>
            <person name="Martin J."/>
            <person name="Mccluskey K."/>
            <person name="Medina H.R."/>
            <person name="Miralles-Duran A."/>
            <person name="Miyazaki A."/>
            <person name="Munoz-Torres E."/>
            <person name="Oguiza J.A."/>
            <person name="Ohm R."/>
            <person name="Olmedo M."/>
            <person name="Orejas M."/>
            <person name="Ortiz-Castellanos L."/>
            <person name="Pisabarro A.G."/>
            <person name="Rodriguez-Romero J."/>
            <person name="Ruiz-Herrera J."/>
            <person name="Ruiz-Vazquez R."/>
            <person name="Sanz C."/>
            <person name="Schackwitz W."/>
            <person name="Schmutz J."/>
            <person name="Shahriari M."/>
            <person name="Shelest E."/>
            <person name="Silva-Franco F."/>
            <person name="Soanes D."/>
            <person name="Syed K."/>
            <person name="Tagua V.G."/>
            <person name="Talbot N.J."/>
            <person name="Thon M."/>
            <person name="De Vries R.P."/>
            <person name="Wiebenga A."/>
            <person name="Yadav J.S."/>
            <person name="Braun E.L."/>
            <person name="Baker S."/>
            <person name="Garre V."/>
            <person name="Horwitz B."/>
            <person name="Torres-Martinez S."/>
            <person name="Idnurm A."/>
            <person name="Herrera-Estrella A."/>
            <person name="Gabaldon T."/>
            <person name="Grigoriev I.V."/>
        </authorList>
    </citation>
    <scope>NUCLEOTIDE SEQUENCE [LARGE SCALE GENOMIC DNA]</scope>
    <source>
        <strain evidence="1 2">CBS 277.49</strain>
    </source>
</reference>
<gene>
    <name evidence="1" type="ORF">MUCCIDRAFT_166622</name>
</gene>
<protein>
    <submittedName>
        <fullName evidence="1">Uncharacterized protein</fullName>
    </submittedName>
</protein>
<evidence type="ECO:0000313" key="1">
    <source>
        <dbReference type="EMBL" id="OAC99175.1"/>
    </source>
</evidence>
<evidence type="ECO:0000313" key="2">
    <source>
        <dbReference type="Proteomes" id="UP000077051"/>
    </source>
</evidence>